<accession>A0A8B8DC41</accession>
<dbReference type="PROSITE" id="PS51154">
    <property type="entry name" value="MACRO"/>
    <property type="match status" value="1"/>
</dbReference>
<dbReference type="InterPro" id="IPR052056">
    <property type="entry name" value="Mono-ARTD/PARP"/>
</dbReference>
<feature type="domain" description="Macro" evidence="9">
    <location>
        <begin position="418"/>
        <end position="603"/>
    </location>
</feature>
<dbReference type="PANTHER" id="PTHR14453:SF67">
    <property type="entry name" value="POLY [ADP-RIBOSE] POLYMERASE"/>
    <property type="match status" value="1"/>
</dbReference>
<evidence type="ECO:0000313" key="10">
    <source>
        <dbReference type="Proteomes" id="UP000694844"/>
    </source>
</evidence>
<feature type="domain" description="PARP catalytic" evidence="8">
    <location>
        <begin position="781"/>
        <end position="1037"/>
    </location>
</feature>
<dbReference type="Pfam" id="PF00644">
    <property type="entry name" value="PARP"/>
    <property type="match status" value="1"/>
</dbReference>
<comment type="subcellular location">
    <subcellularLocation>
        <location evidence="1">Nucleus</location>
    </subcellularLocation>
</comment>
<evidence type="ECO:0000256" key="6">
    <source>
        <dbReference type="RuleBase" id="RU362114"/>
    </source>
</evidence>
<dbReference type="AlphaFoldDB" id="A0A8B8DC41"/>
<keyword evidence="5" id="KW-0539">Nucleus</keyword>
<dbReference type="GO" id="GO:0010629">
    <property type="term" value="P:negative regulation of gene expression"/>
    <property type="evidence" value="ECO:0007669"/>
    <property type="project" value="TreeGrafter"/>
</dbReference>
<evidence type="ECO:0000256" key="4">
    <source>
        <dbReference type="ARBA" id="ARBA00023027"/>
    </source>
</evidence>
<dbReference type="EC" id="2.4.2.-" evidence="6"/>
<feature type="compositionally biased region" description="Basic and acidic residues" evidence="7">
    <location>
        <begin position="34"/>
        <end position="47"/>
    </location>
</feature>
<evidence type="ECO:0000256" key="1">
    <source>
        <dbReference type="ARBA" id="ARBA00004123"/>
    </source>
</evidence>
<keyword evidence="3 6" id="KW-0808">Transferase</keyword>
<dbReference type="OrthoDB" id="411019at2759"/>
<dbReference type="GO" id="GO:0005634">
    <property type="term" value="C:nucleus"/>
    <property type="evidence" value="ECO:0007669"/>
    <property type="project" value="UniProtKB-SubCell"/>
</dbReference>
<dbReference type="Proteomes" id="UP000694844">
    <property type="component" value="Chromosome 3"/>
</dbReference>
<dbReference type="Gene3D" id="3.40.220.10">
    <property type="entry name" value="Leucine Aminopeptidase, subunit E, domain 1"/>
    <property type="match status" value="1"/>
</dbReference>
<dbReference type="GeneID" id="111125568"/>
<organism evidence="10 11">
    <name type="scientific">Crassostrea virginica</name>
    <name type="common">Eastern oyster</name>
    <dbReference type="NCBI Taxonomy" id="6565"/>
    <lineage>
        <taxon>Eukaryota</taxon>
        <taxon>Metazoa</taxon>
        <taxon>Spiralia</taxon>
        <taxon>Lophotrochozoa</taxon>
        <taxon>Mollusca</taxon>
        <taxon>Bivalvia</taxon>
        <taxon>Autobranchia</taxon>
        <taxon>Pteriomorphia</taxon>
        <taxon>Ostreida</taxon>
        <taxon>Ostreoidea</taxon>
        <taxon>Ostreidae</taxon>
        <taxon>Crassostrea</taxon>
    </lineage>
</organism>
<evidence type="ECO:0000259" key="9">
    <source>
        <dbReference type="PROSITE" id="PS51154"/>
    </source>
</evidence>
<dbReference type="GO" id="GO:0005737">
    <property type="term" value="C:cytoplasm"/>
    <property type="evidence" value="ECO:0007669"/>
    <property type="project" value="TreeGrafter"/>
</dbReference>
<feature type="region of interest" description="Disordered" evidence="7">
    <location>
        <begin position="1"/>
        <end position="21"/>
    </location>
</feature>
<evidence type="ECO:0000256" key="7">
    <source>
        <dbReference type="SAM" id="MobiDB-lite"/>
    </source>
</evidence>
<keyword evidence="10" id="KW-1185">Reference proteome</keyword>
<dbReference type="PANTHER" id="PTHR14453">
    <property type="entry name" value="PARP/ZINC FINGER CCCH TYPE DOMAIN CONTAINING PROTEIN"/>
    <property type="match status" value="1"/>
</dbReference>
<proteinExistence type="predicted"/>
<gene>
    <name evidence="11" type="primary">LOC111125568</name>
</gene>
<dbReference type="GO" id="GO:0003714">
    <property type="term" value="F:transcription corepressor activity"/>
    <property type="evidence" value="ECO:0007669"/>
    <property type="project" value="TreeGrafter"/>
</dbReference>
<evidence type="ECO:0000256" key="3">
    <source>
        <dbReference type="ARBA" id="ARBA00022679"/>
    </source>
</evidence>
<evidence type="ECO:0000256" key="5">
    <source>
        <dbReference type="ARBA" id="ARBA00023242"/>
    </source>
</evidence>
<dbReference type="InterPro" id="IPR012317">
    <property type="entry name" value="Poly(ADP-ribose)pol_cat_dom"/>
</dbReference>
<feature type="region of interest" description="Disordered" evidence="7">
    <location>
        <begin position="34"/>
        <end position="59"/>
    </location>
</feature>
<sequence length="1037" mass="118677">MASGHGNIQIISCGESEDSDEDLDNTFVIKEKQVAPKEETENIRETPKFQNTSKTQDTTRNEDIGFLNKTNNDEIEKTIKYKTDYQCILLKSYFDGLKVANLKIHILEETITLRGPRELVLQHSLLFLELLNSISVFSETISDSKHAILQKQGSIEELRKRARGLDEKCHIFLDENKMELNCAAFSEDEAKAAIGQAMALFDKVDISYSDHHLELFSSSSWNNVIEDLQKSLMVVIEIVHSREVVEVEGLNDHVSKAEVKVREMVQNHKCLVSMTVTGAKARLIAKLSYFQDELKKAKEEAIQKQLTLGVEQGEEADRITFKYTECAFLKKRIQGVLDLVKWVQVTASDVGNNAHDQEVITRCLNSEKGKHELRNLEEKFKVFIDLVPGKEVEVKVVQDSDRSNALAERSTSVPDLRATEEEPLVVGATKLVVKRGSVLRERATTLVNVLHKGSRWKGILPKKFMHECRHIKGEFERQYDGNGNMVVTEHSSGNLSRLCQYVCHIVLSAWETGGSSEQELQEAVRECLDHCNEEQVDSIAFPAVGTGKLLKYPARVVARVLIKESVDWLKRGRNSKTNLKKIVFVVYEDDEKRVFDEELCRHRGGSPKWSGLSKMMAGLSKPFRRKSTKESEEVTYHTDKFHEQHLQIFGESAQSLKDSKKKIVKEIEVSFLAREVIPHKGGGKLSGEDKESILETTRRLSVILKIDFEGYIVIGHKDDVQALANKIRSLLLNRVTEVSAREHHRRQRWMGPRSRKGTKDYWEEVLQNPTTPVYWREFRGGHEIQHFLRKEENYCRVNVVDNETFKAISDLVEQTWDQTHVGHGKDATNLAHQRIQVKKIERVENIELFSNYSHQRNKIIRRMLRSGETSYPRLDTLTKNGGMLTTQKMAKLLNTSLYLDINEHYAFHGTKSSFIENITKKGIDPRKSGDRLMFGQGIYCAENSVKADQYTDDKGKRQTKGLQMLLVRLLIGNAFVTGDKKNYRHPPCSVCKTTDCVSGEHAEYDSIVVEGSWLFREFVVYETNNCYPEYIITYDRL</sequence>
<dbReference type="Gene3D" id="3.90.228.10">
    <property type="match status" value="1"/>
</dbReference>
<name>A0A8B8DC41_CRAVI</name>
<keyword evidence="2 6" id="KW-0328">Glycosyltransferase</keyword>
<dbReference type="Pfam" id="PF01661">
    <property type="entry name" value="Macro"/>
    <property type="match status" value="1"/>
</dbReference>
<reference evidence="11" key="1">
    <citation type="submission" date="2025-08" db="UniProtKB">
        <authorList>
            <consortium name="RefSeq"/>
        </authorList>
    </citation>
    <scope>IDENTIFICATION</scope>
    <source>
        <tissue evidence="11">Whole sample</tissue>
    </source>
</reference>
<dbReference type="InterPro" id="IPR002589">
    <property type="entry name" value="Macro_dom"/>
</dbReference>
<dbReference type="PROSITE" id="PS51059">
    <property type="entry name" value="PARP_CATALYTIC"/>
    <property type="match status" value="1"/>
</dbReference>
<dbReference type="SUPFAM" id="SSF52949">
    <property type="entry name" value="Macro domain-like"/>
    <property type="match status" value="1"/>
</dbReference>
<dbReference type="KEGG" id="cvn:111125568"/>
<keyword evidence="4 6" id="KW-0520">NAD</keyword>
<dbReference type="InterPro" id="IPR043472">
    <property type="entry name" value="Macro_dom-like"/>
</dbReference>
<dbReference type="GO" id="GO:0003950">
    <property type="term" value="F:NAD+ poly-ADP-ribosyltransferase activity"/>
    <property type="evidence" value="ECO:0007669"/>
    <property type="project" value="UniProtKB-UniRule"/>
</dbReference>
<protein>
    <recommendedName>
        <fullName evidence="6">Poly [ADP-ribose] polymerase</fullName>
        <shortName evidence="6">PARP</shortName>
        <ecNumber evidence="6">2.4.2.-</ecNumber>
    </recommendedName>
</protein>
<evidence type="ECO:0000256" key="2">
    <source>
        <dbReference type="ARBA" id="ARBA00022676"/>
    </source>
</evidence>
<evidence type="ECO:0000259" key="8">
    <source>
        <dbReference type="PROSITE" id="PS51059"/>
    </source>
</evidence>
<dbReference type="SUPFAM" id="SSF56399">
    <property type="entry name" value="ADP-ribosylation"/>
    <property type="match status" value="1"/>
</dbReference>
<evidence type="ECO:0000313" key="11">
    <source>
        <dbReference type="RefSeq" id="XP_022325225.1"/>
    </source>
</evidence>
<dbReference type="RefSeq" id="XP_022325225.1">
    <property type="nucleotide sequence ID" value="XM_022469517.1"/>
</dbReference>